<dbReference type="Pfam" id="PF18944">
    <property type="entry name" value="DUF5691"/>
    <property type="match status" value="1"/>
</dbReference>
<organism evidence="1 2">
    <name type="scientific">Mesorhizobium montanum</name>
    <dbReference type="NCBI Taxonomy" id="3072323"/>
    <lineage>
        <taxon>Bacteria</taxon>
        <taxon>Pseudomonadati</taxon>
        <taxon>Pseudomonadota</taxon>
        <taxon>Alphaproteobacteria</taxon>
        <taxon>Hyphomicrobiales</taxon>
        <taxon>Phyllobacteriaceae</taxon>
        <taxon>Mesorhizobium</taxon>
    </lineage>
</organism>
<keyword evidence="2" id="KW-1185">Reference proteome</keyword>
<name>A0ABU4ZJQ9_9HYPH</name>
<comment type="caution">
    <text evidence="1">The sequence shown here is derived from an EMBL/GenBank/DDBJ whole genome shotgun (WGS) entry which is preliminary data.</text>
</comment>
<gene>
    <name evidence="1" type="ORF">RFM68_07085</name>
</gene>
<dbReference type="InterPro" id="IPR043746">
    <property type="entry name" value="DUF5691"/>
</dbReference>
<proteinExistence type="predicted"/>
<sequence length="477" mass="51441">MNELDQAGLARLRDGWISGGTAFELAPAEWKEVATAASSDEQERRLLAIAAQALDVALRPAAPKSLKRRPPLPVLVLPMLPDRLRPPLRAALKQAADARRKAQVIKLVASRGFVTHPMDWMPAASDQTAPDVYAPWIDWQASAEEERLPHEKLTLQNWAQFYPAARRVALAGMRRSEPAVARLLIEAKAPAESADVRLSLVELVRIGLGPDDAPFLKSLAADRSTKIRELAGRMLAMLGQHGEGGADAPVAELAGFIEEGKAGFIRRRTTFGPAKTKSHAQEQRRAELFELCNLVDLAARFGVTESDFITGWQVGTDNNADIFLSRMIAASGSDAAVAHMADTLIAAGGKPALLVLHLTPRLDIGRQRVLIRQIVKDAQFPAALGQAQDIEAGWLGWDDLSNGRFLAVLRNGISAKEDPPRRAAEDIVETIGYLATAPAAAQFIDEVVAAGLPPASPSLGLLRLNAAMTESPSQSNR</sequence>
<protein>
    <submittedName>
        <fullName evidence="1">DUF5691 domain-containing protein</fullName>
    </submittedName>
</protein>
<evidence type="ECO:0000313" key="1">
    <source>
        <dbReference type="EMBL" id="MDX8524263.1"/>
    </source>
</evidence>
<dbReference type="Proteomes" id="UP001276840">
    <property type="component" value="Unassembled WGS sequence"/>
</dbReference>
<reference evidence="1 2" key="1">
    <citation type="submission" date="2023-08" db="EMBL/GenBank/DDBJ databases">
        <title>Implementing the SeqCode for naming new Mesorhizobium species isolated from Vachellia karroo root nodules.</title>
        <authorList>
            <person name="Van Lill M."/>
        </authorList>
    </citation>
    <scope>NUCLEOTIDE SEQUENCE [LARGE SCALE GENOMIC DNA]</scope>
    <source>
        <strain evidence="1 2">MSK 1335</strain>
    </source>
</reference>
<dbReference type="EMBL" id="JAVIJF010000004">
    <property type="protein sequence ID" value="MDX8524263.1"/>
    <property type="molecule type" value="Genomic_DNA"/>
</dbReference>
<evidence type="ECO:0000313" key="2">
    <source>
        <dbReference type="Proteomes" id="UP001276840"/>
    </source>
</evidence>
<accession>A0ABU4ZJQ9</accession>
<dbReference type="RefSeq" id="WP_320231997.1">
    <property type="nucleotide sequence ID" value="NZ_JAVIJF010000004.1"/>
</dbReference>